<keyword evidence="4 6" id="KW-1133">Transmembrane helix</keyword>
<accession>A0A6A6Z629</accession>
<evidence type="ECO:0000313" key="7">
    <source>
        <dbReference type="EMBL" id="KAF2816490.1"/>
    </source>
</evidence>
<name>A0A6A6Z629_9PEZI</name>
<evidence type="ECO:0000256" key="4">
    <source>
        <dbReference type="ARBA" id="ARBA00022989"/>
    </source>
</evidence>
<evidence type="ECO:0000256" key="6">
    <source>
        <dbReference type="SAM" id="Phobius"/>
    </source>
</evidence>
<reference evidence="9" key="2">
    <citation type="submission" date="2020-04" db="EMBL/GenBank/DDBJ databases">
        <authorList>
            <consortium name="NCBI Genome Project"/>
        </authorList>
    </citation>
    <scope>NUCLEOTIDE SEQUENCE</scope>
    <source>
        <strain evidence="9">CBS 304.34</strain>
    </source>
</reference>
<comment type="similarity">
    <text evidence="2">Belongs to the purine-cytosine permease (2.A.39) family.</text>
</comment>
<evidence type="ECO:0000256" key="5">
    <source>
        <dbReference type="ARBA" id="ARBA00023136"/>
    </source>
</evidence>
<feature type="transmembrane region" description="Helical" evidence="6">
    <location>
        <begin position="39"/>
        <end position="58"/>
    </location>
</feature>
<keyword evidence="5 6" id="KW-0472">Membrane</keyword>
<dbReference type="Pfam" id="PF02133">
    <property type="entry name" value="Transp_cyt_pur"/>
    <property type="match status" value="2"/>
</dbReference>
<sequence>MPGNVLSFVAYWISDAFNAATWQFAAGIVAVGLTWRESLGAVALGSFIISIVISLNGATRVIPFSFALTALGVNISANSLSAANDLAALFPSYINIRRGQLLCAVLC</sequence>
<dbReference type="InterPro" id="IPR045225">
    <property type="entry name" value="Uracil/uridine/allantoin_perm"/>
</dbReference>
<evidence type="ECO:0000313" key="8">
    <source>
        <dbReference type="Proteomes" id="UP000504636"/>
    </source>
</evidence>
<reference evidence="7 9" key="1">
    <citation type="journal article" date="2020" name="Stud. Mycol.">
        <title>101 Dothideomycetes genomes: a test case for predicting lifestyles and emergence of pathogens.</title>
        <authorList>
            <person name="Haridas S."/>
            <person name="Albert R."/>
            <person name="Binder M."/>
            <person name="Bloem J."/>
            <person name="Labutti K."/>
            <person name="Salamov A."/>
            <person name="Andreopoulos B."/>
            <person name="Baker S."/>
            <person name="Barry K."/>
            <person name="Bills G."/>
            <person name="Bluhm B."/>
            <person name="Cannon C."/>
            <person name="Castanera R."/>
            <person name="Culley D."/>
            <person name="Daum C."/>
            <person name="Ezra D."/>
            <person name="Gonzalez J."/>
            <person name="Henrissat B."/>
            <person name="Kuo A."/>
            <person name="Liang C."/>
            <person name="Lipzen A."/>
            <person name="Lutzoni F."/>
            <person name="Magnuson J."/>
            <person name="Mondo S."/>
            <person name="Nolan M."/>
            <person name="Ohm R."/>
            <person name="Pangilinan J."/>
            <person name="Park H.-J."/>
            <person name="Ramirez L."/>
            <person name="Alfaro M."/>
            <person name="Sun H."/>
            <person name="Tritt A."/>
            <person name="Yoshinaga Y."/>
            <person name="Zwiers L.-H."/>
            <person name="Turgeon B."/>
            <person name="Goodwin S."/>
            <person name="Spatafora J."/>
            <person name="Crous P."/>
            <person name="Grigoriev I."/>
        </authorList>
    </citation>
    <scope>NUCLEOTIDE SEQUENCE</scope>
    <source>
        <strain evidence="7 9">CBS 304.34</strain>
    </source>
</reference>
<dbReference type="Gene3D" id="1.10.4160.10">
    <property type="entry name" value="Hydantoin permease"/>
    <property type="match status" value="2"/>
</dbReference>
<dbReference type="GO" id="GO:0005886">
    <property type="term" value="C:plasma membrane"/>
    <property type="evidence" value="ECO:0007669"/>
    <property type="project" value="TreeGrafter"/>
</dbReference>
<dbReference type="RefSeq" id="XP_033583454.1">
    <property type="nucleotide sequence ID" value="XM_033712659.1"/>
</dbReference>
<keyword evidence="8" id="KW-1185">Reference proteome</keyword>
<feature type="transmembrane region" description="Helical" evidence="6">
    <location>
        <begin position="12"/>
        <end position="33"/>
    </location>
</feature>
<dbReference type="InterPro" id="IPR001248">
    <property type="entry name" value="Pur-cyt_permease"/>
</dbReference>
<evidence type="ECO:0000256" key="1">
    <source>
        <dbReference type="ARBA" id="ARBA00004141"/>
    </source>
</evidence>
<gene>
    <name evidence="7 9" type="ORF">BDZ99DRAFT_137255</name>
</gene>
<comment type="subcellular location">
    <subcellularLocation>
        <location evidence="1">Membrane</location>
        <topology evidence="1">Multi-pass membrane protein</topology>
    </subcellularLocation>
</comment>
<proteinExistence type="inferred from homology"/>
<dbReference type="GO" id="GO:0015205">
    <property type="term" value="F:nucleobase transmembrane transporter activity"/>
    <property type="evidence" value="ECO:0007669"/>
    <property type="project" value="TreeGrafter"/>
</dbReference>
<reference evidence="9" key="3">
    <citation type="submission" date="2025-04" db="UniProtKB">
        <authorList>
            <consortium name="RefSeq"/>
        </authorList>
    </citation>
    <scope>IDENTIFICATION</scope>
    <source>
        <strain evidence="9">CBS 304.34</strain>
    </source>
</reference>
<keyword evidence="3 6" id="KW-0812">Transmembrane</keyword>
<dbReference type="OrthoDB" id="2018619at2759"/>
<protein>
    <submittedName>
        <fullName evidence="7 9">Uncharacterized protein</fullName>
    </submittedName>
</protein>
<dbReference type="EMBL" id="MU003693">
    <property type="protein sequence ID" value="KAF2816490.1"/>
    <property type="molecule type" value="Genomic_DNA"/>
</dbReference>
<dbReference type="Proteomes" id="UP000504636">
    <property type="component" value="Unplaced"/>
</dbReference>
<dbReference type="AlphaFoldDB" id="A0A6A6Z629"/>
<evidence type="ECO:0000256" key="3">
    <source>
        <dbReference type="ARBA" id="ARBA00022692"/>
    </source>
</evidence>
<dbReference type="GeneID" id="54453552"/>
<evidence type="ECO:0000256" key="2">
    <source>
        <dbReference type="ARBA" id="ARBA00008974"/>
    </source>
</evidence>
<dbReference type="PANTHER" id="PTHR30618:SF0">
    <property type="entry name" value="PURINE-URACIL PERMEASE NCS1"/>
    <property type="match status" value="1"/>
</dbReference>
<evidence type="ECO:0000313" key="9">
    <source>
        <dbReference type="RefSeq" id="XP_033583454.1"/>
    </source>
</evidence>
<dbReference type="PANTHER" id="PTHR30618">
    <property type="entry name" value="NCS1 FAMILY PURINE/PYRIMIDINE TRANSPORTER"/>
    <property type="match status" value="1"/>
</dbReference>
<organism evidence="7">
    <name type="scientific">Mytilinidion resinicola</name>
    <dbReference type="NCBI Taxonomy" id="574789"/>
    <lineage>
        <taxon>Eukaryota</taxon>
        <taxon>Fungi</taxon>
        <taxon>Dikarya</taxon>
        <taxon>Ascomycota</taxon>
        <taxon>Pezizomycotina</taxon>
        <taxon>Dothideomycetes</taxon>
        <taxon>Pleosporomycetidae</taxon>
        <taxon>Mytilinidiales</taxon>
        <taxon>Mytilinidiaceae</taxon>
        <taxon>Mytilinidion</taxon>
    </lineage>
</organism>